<dbReference type="SUPFAM" id="SSF53850">
    <property type="entry name" value="Periplasmic binding protein-like II"/>
    <property type="match status" value="1"/>
</dbReference>
<proteinExistence type="predicted"/>
<evidence type="ECO:0000313" key="2">
    <source>
        <dbReference type="EMBL" id="MDT8998594.1"/>
    </source>
</evidence>
<evidence type="ECO:0000256" key="1">
    <source>
        <dbReference type="SAM" id="SignalP"/>
    </source>
</evidence>
<keyword evidence="3" id="KW-1185">Reference proteome</keyword>
<dbReference type="RefSeq" id="WP_315648997.1">
    <property type="nucleotide sequence ID" value="NZ_JAVXZY010000001.1"/>
</dbReference>
<evidence type="ECO:0000313" key="3">
    <source>
        <dbReference type="Proteomes" id="UP001246372"/>
    </source>
</evidence>
<organism evidence="2 3">
    <name type="scientific">Roseateles aquae</name>
    <dbReference type="NCBI Taxonomy" id="3077235"/>
    <lineage>
        <taxon>Bacteria</taxon>
        <taxon>Pseudomonadati</taxon>
        <taxon>Pseudomonadota</taxon>
        <taxon>Betaproteobacteria</taxon>
        <taxon>Burkholderiales</taxon>
        <taxon>Sphaerotilaceae</taxon>
        <taxon>Roseateles</taxon>
    </lineage>
</organism>
<protein>
    <submittedName>
        <fullName evidence="2">Transporter substrate-binding domain-containing protein</fullName>
    </submittedName>
</protein>
<reference evidence="2" key="1">
    <citation type="submission" date="2023-09" db="EMBL/GenBank/DDBJ databases">
        <title>Paucibacter sp. APW11 Genome sequencing and assembly.</title>
        <authorList>
            <person name="Kim I."/>
        </authorList>
    </citation>
    <scope>NUCLEOTIDE SEQUENCE</scope>
    <source>
        <strain evidence="2">APW11</strain>
    </source>
</reference>
<keyword evidence="1" id="KW-0732">Signal</keyword>
<comment type="caution">
    <text evidence="2">The sequence shown here is derived from an EMBL/GenBank/DDBJ whole genome shotgun (WGS) entry which is preliminary data.</text>
</comment>
<feature type="signal peptide" evidence="1">
    <location>
        <begin position="1"/>
        <end position="25"/>
    </location>
</feature>
<gene>
    <name evidence="2" type="ORF">RQP53_04840</name>
</gene>
<feature type="chain" id="PRO_5045764323" evidence="1">
    <location>
        <begin position="26"/>
        <end position="286"/>
    </location>
</feature>
<sequence length="286" mass="32416">MLKSRALRGLLFALLLSLLQSNAVAVTLRLCQTDAARYGYRMALLQLLLDKTSRVGEHNRLLPWSKGGDPAQDRCLGLLREREVDVVYLPPTPQRLAELAVIPIDLHQGMLGYRLLLINRKDTARFADVHSLADLRQLKGGFGRQWSDFVLFERNQLPVVGANNSKTLMAMLEAGRFDYFHRGLHEAWAELAEQPAGSPLIVEPHLALHYAFPVYLMLHPDDRALHQRLQRAFELVLADGSFKALFVREFGDIVQRAQLKRRTIIELDFPLPSGLPAIDSQLWLGR</sequence>
<dbReference type="Proteomes" id="UP001246372">
    <property type="component" value="Unassembled WGS sequence"/>
</dbReference>
<accession>A0ABU3P7S6</accession>
<dbReference type="EMBL" id="JAVXZY010000001">
    <property type="protein sequence ID" value="MDT8998594.1"/>
    <property type="molecule type" value="Genomic_DNA"/>
</dbReference>
<name>A0ABU3P7S6_9BURK</name>
<dbReference type="Gene3D" id="3.40.190.10">
    <property type="entry name" value="Periplasmic binding protein-like II"/>
    <property type="match status" value="2"/>
</dbReference>